<dbReference type="Pfam" id="PF10193">
    <property type="entry name" value="Telomere_reg-2"/>
    <property type="match status" value="1"/>
</dbReference>
<dbReference type="GO" id="GO:0005829">
    <property type="term" value="C:cytosol"/>
    <property type="evidence" value="ECO:0007669"/>
    <property type="project" value="TreeGrafter"/>
</dbReference>
<proteinExistence type="inferred from homology"/>
<dbReference type="EMBL" id="PUHQ01000030">
    <property type="protein sequence ID" value="KAG0661993.1"/>
    <property type="molecule type" value="Genomic_DNA"/>
</dbReference>
<evidence type="ECO:0000256" key="1">
    <source>
        <dbReference type="ARBA" id="ARBA00006133"/>
    </source>
</evidence>
<feature type="region of interest" description="Disordered" evidence="2">
    <location>
        <begin position="195"/>
        <end position="219"/>
    </location>
</feature>
<feature type="compositionally biased region" description="Low complexity" evidence="2">
    <location>
        <begin position="676"/>
        <end position="691"/>
    </location>
</feature>
<dbReference type="GO" id="GO:0042162">
    <property type="term" value="F:telomeric DNA binding"/>
    <property type="evidence" value="ECO:0007669"/>
    <property type="project" value="TreeGrafter"/>
</dbReference>
<reference evidence="4 5" key="1">
    <citation type="submission" date="2020-11" db="EMBL/GenBank/DDBJ databases">
        <title>Kefir isolates.</title>
        <authorList>
            <person name="Marcisauskas S."/>
            <person name="Kim Y."/>
            <person name="Blasche S."/>
        </authorList>
    </citation>
    <scope>NUCLEOTIDE SEQUENCE [LARGE SCALE GENOMIC DNA]</scope>
    <source>
        <strain evidence="4 5">KR</strain>
    </source>
</reference>
<dbReference type="InterPro" id="IPR038528">
    <property type="entry name" value="TEL2_C_sf"/>
</dbReference>
<dbReference type="GO" id="GO:0051083">
    <property type="term" value="P:'de novo' cotranslational protein folding"/>
    <property type="evidence" value="ECO:0007669"/>
    <property type="project" value="TreeGrafter"/>
</dbReference>
<organism evidence="4 5">
    <name type="scientific">Rhodotorula mucilaginosa</name>
    <name type="common">Yeast</name>
    <name type="synonym">Rhodotorula rubra</name>
    <dbReference type="NCBI Taxonomy" id="5537"/>
    <lineage>
        <taxon>Eukaryota</taxon>
        <taxon>Fungi</taxon>
        <taxon>Dikarya</taxon>
        <taxon>Basidiomycota</taxon>
        <taxon>Pucciniomycotina</taxon>
        <taxon>Microbotryomycetes</taxon>
        <taxon>Sporidiobolales</taxon>
        <taxon>Sporidiobolaceae</taxon>
        <taxon>Rhodotorula</taxon>
    </lineage>
</organism>
<dbReference type="GO" id="GO:0051879">
    <property type="term" value="F:Hsp90 protein binding"/>
    <property type="evidence" value="ECO:0007669"/>
    <property type="project" value="TreeGrafter"/>
</dbReference>
<comment type="similarity">
    <text evidence="1">Belongs to the TEL2 family.</text>
</comment>
<dbReference type="Gene3D" id="1.25.40.720">
    <property type="entry name" value="Telomere length regulation protein 2, C-terminal domain"/>
    <property type="match status" value="2"/>
</dbReference>
<dbReference type="OrthoDB" id="10254187at2759"/>
<evidence type="ECO:0000313" key="4">
    <source>
        <dbReference type="EMBL" id="KAG0661993.1"/>
    </source>
</evidence>
<name>A0A9P6W440_RHOMI</name>
<feature type="region of interest" description="Disordered" evidence="2">
    <location>
        <begin position="675"/>
        <end position="696"/>
    </location>
</feature>
<keyword evidence="5" id="KW-1185">Reference proteome</keyword>
<dbReference type="AlphaFoldDB" id="A0A9P6W440"/>
<evidence type="ECO:0000256" key="2">
    <source>
        <dbReference type="SAM" id="MobiDB-lite"/>
    </source>
</evidence>
<protein>
    <submittedName>
        <fullName evidence="4">Telomere binding protein</fullName>
    </submittedName>
</protein>
<dbReference type="PANTHER" id="PTHR15830:SF10">
    <property type="entry name" value="TELOMERE LENGTH REGULATION PROTEIN TEL2 HOMOLOG"/>
    <property type="match status" value="1"/>
</dbReference>
<evidence type="ECO:0000313" key="5">
    <source>
        <dbReference type="Proteomes" id="UP000777482"/>
    </source>
</evidence>
<accession>A0A9P6W440</accession>
<feature type="compositionally biased region" description="Polar residues" evidence="2">
    <location>
        <begin position="593"/>
        <end position="602"/>
    </location>
</feature>
<dbReference type="PANTHER" id="PTHR15830">
    <property type="entry name" value="TELOMERE LENGTH REGULATION PROTEIN TEL2 FAMILY MEMBER"/>
    <property type="match status" value="1"/>
</dbReference>
<feature type="domain" description="Telomere length regulation protein conserved" evidence="3">
    <location>
        <begin position="701"/>
        <end position="822"/>
    </location>
</feature>
<gene>
    <name evidence="4" type="primary">TEL2</name>
    <name evidence="4" type="ORF">C6P46_003698</name>
</gene>
<dbReference type="InterPro" id="IPR019337">
    <property type="entry name" value="Telomere_length_regulation_dom"/>
</dbReference>
<evidence type="ECO:0000259" key="3">
    <source>
        <dbReference type="Pfam" id="PF10193"/>
    </source>
</evidence>
<dbReference type="Proteomes" id="UP000777482">
    <property type="component" value="Unassembled WGS sequence"/>
</dbReference>
<sequence length="1136" mass="121917">MGEILITPRDKSQADTLQQQLGTPSAAATSTGSGLAARLAAPFRSTDELLQLLVPPLAHLGLLPDHPRLCDDYGATTAPFDSQRFLRRQIGLVQKVLIERTWPDWEQAVVAQLGPASVAVFERYFVPPPSGAVGDLSVNAAEVAISAIGVLSSFLAVKTASQLHPRVLQLVLDLLAQLSSRFSLEQLYFATIGRSSSSSSSKQGGPRGEAGPEEEEADPLEMARWEATLRDILAVPFKAANAAGAVSADEPLRVSNALRNLPPALDSRPYQSALAHSFASLLWRLAGSSASPTTAALAQPLSSLVSDPSLVPTLAPILIPRFLPIETFPTPSDQLLQRQRHIDLWRRTIGELSEREQERFLRDWIRVLLVEDVQDSTAGRRSSGIESSGKASAAMAFVLETLFGTLDVDNQPLWEITIAVLLASSTATTLTSLPTSMSVLPRAVGMWAAPERAKVALLEATRKVWSSAEEIKLGSESRRLYLTSLLLHLVVSLPVRHSAIIALSRSPDFLEAVSSHLSLVAPLTRLLGMLVAEIVSNRTVDPNGNVKPLAFGDEIWAGEDSAKETVRTLRVLLSSAEKRDDEENWQDALRSRYSPSTATSGVDPQRLAPSLEREPLKPTSIEEPAAPRPKRPLISIIGEDEDDDDLEPYDLPPPPSASVQAALESEDPALYQSAFPSQSAATSGAAGAPSQTRKRGRLRPPVYIAELVSYLKGKDPQGAKEEADGEAERIEMGLKEGESLIRRKAGWGGELRENAVDLAFALMGLQNQFDLEDFDRHKQAMLVALIVACPTEVAPAVIEQYFTDSYSIAQRHSLLAALAFAARELAGLPIPTASGDTPQPKSVEPMFPSKQLPPAMHDHLVKRRRALGSGSEESERVELLATDLTQMALSGARADAETSIPQAAREKALSVNRTTRSSAGLAAKSAATTTTATFSTLAAEVFILPLINRFWLYLRDQATSGRNSSSGDSYLGGSAVPQLLEPILLSRFLATVTVLVHAARHSPAFLAVIVPETLSFVLMLRPIVSSSSSQHVNSAGAPEPARDEDLVVASALELALAALDGTVHLDGGRMLMSSSVANGSGGALVADIKDWAEHVFEAEERKGNGDLAVGRPGRAAAGVLLRVEEIVGKWRLSVGW</sequence>
<feature type="compositionally biased region" description="Acidic residues" evidence="2">
    <location>
        <begin position="638"/>
        <end position="648"/>
    </location>
</feature>
<dbReference type="InterPro" id="IPR051970">
    <property type="entry name" value="TEL2_Regulation"/>
</dbReference>
<feature type="region of interest" description="Disordered" evidence="2">
    <location>
        <begin position="580"/>
        <end position="660"/>
    </location>
</feature>
<comment type="caution">
    <text evidence="4">The sequence shown here is derived from an EMBL/GenBank/DDBJ whole genome shotgun (WGS) entry which is preliminary data.</text>
</comment>